<evidence type="ECO:0000313" key="1">
    <source>
        <dbReference type="EMBL" id="KAL3578726.1"/>
    </source>
</evidence>
<organism evidence="1 2">
    <name type="scientific">Populus alba</name>
    <name type="common">White poplar</name>
    <dbReference type="NCBI Taxonomy" id="43335"/>
    <lineage>
        <taxon>Eukaryota</taxon>
        <taxon>Viridiplantae</taxon>
        <taxon>Streptophyta</taxon>
        <taxon>Embryophyta</taxon>
        <taxon>Tracheophyta</taxon>
        <taxon>Spermatophyta</taxon>
        <taxon>Magnoliopsida</taxon>
        <taxon>eudicotyledons</taxon>
        <taxon>Gunneridae</taxon>
        <taxon>Pentapetalae</taxon>
        <taxon>rosids</taxon>
        <taxon>fabids</taxon>
        <taxon>Malpighiales</taxon>
        <taxon>Salicaceae</taxon>
        <taxon>Saliceae</taxon>
        <taxon>Populus</taxon>
    </lineage>
</organism>
<accession>A0ACC4BK38</accession>
<dbReference type="EMBL" id="RCHU02000010">
    <property type="protein sequence ID" value="KAL3578726.1"/>
    <property type="molecule type" value="Genomic_DNA"/>
</dbReference>
<reference evidence="1 2" key="1">
    <citation type="journal article" date="2024" name="Plant Biotechnol. J.">
        <title>Genome and CRISPR/Cas9 system of a widespread forest tree (Populus alba) in the world.</title>
        <authorList>
            <person name="Liu Y.J."/>
            <person name="Jiang P.F."/>
            <person name="Han X.M."/>
            <person name="Li X.Y."/>
            <person name="Wang H.M."/>
            <person name="Wang Y.J."/>
            <person name="Wang X.X."/>
            <person name="Zeng Q.Y."/>
        </authorList>
    </citation>
    <scope>NUCLEOTIDE SEQUENCE [LARGE SCALE GENOMIC DNA]</scope>
    <source>
        <strain evidence="2">cv. PAL-ZL1</strain>
    </source>
</reference>
<proteinExistence type="predicted"/>
<name>A0ACC4BK38_POPAL</name>
<sequence>MASKSQVQESDIRACPRGCQWVKAFPFEASIKTCTLFKLDIDYKDGFVNRGAPGVGAHHLPTPTTVTFTRFVPAVQARYDYRLTIFISTSRLLPVLGYRDDQA</sequence>
<dbReference type="Proteomes" id="UP000309997">
    <property type="component" value="Unassembled WGS sequence"/>
</dbReference>
<comment type="caution">
    <text evidence="1">The sequence shown here is derived from an EMBL/GenBank/DDBJ whole genome shotgun (WGS) entry which is preliminary data.</text>
</comment>
<protein>
    <submittedName>
        <fullName evidence="1">Uncharacterized protein</fullName>
    </submittedName>
</protein>
<evidence type="ECO:0000313" key="2">
    <source>
        <dbReference type="Proteomes" id="UP000309997"/>
    </source>
</evidence>
<keyword evidence="2" id="KW-1185">Reference proteome</keyword>
<gene>
    <name evidence="1" type="ORF">D5086_020230</name>
</gene>